<evidence type="ECO:0000256" key="1">
    <source>
        <dbReference type="ARBA" id="ARBA00022723"/>
    </source>
</evidence>
<dbReference type="PANTHER" id="PTHR35848:SF6">
    <property type="entry name" value="CUPIN TYPE-2 DOMAIN-CONTAINING PROTEIN"/>
    <property type="match status" value="1"/>
</dbReference>
<dbReference type="AlphaFoldDB" id="D3F3H8"/>
<dbReference type="Proteomes" id="UP000008229">
    <property type="component" value="Chromosome"/>
</dbReference>
<dbReference type="SUPFAM" id="SSF51182">
    <property type="entry name" value="RmlC-like cupins"/>
    <property type="match status" value="1"/>
</dbReference>
<dbReference type="Gene3D" id="2.60.120.10">
    <property type="entry name" value="Jelly Rolls"/>
    <property type="match status" value="2"/>
</dbReference>
<dbReference type="EMBL" id="CP001854">
    <property type="protein sequence ID" value="ADB52343.1"/>
    <property type="molecule type" value="Genomic_DNA"/>
</dbReference>
<dbReference type="InterPro" id="IPR011051">
    <property type="entry name" value="RmlC_Cupin_sf"/>
</dbReference>
<reference evidence="3 4" key="1">
    <citation type="journal article" date="2010" name="Stand. Genomic Sci.">
        <title>Complete genome sequence of Conexibacter woesei type strain (ID131577).</title>
        <authorList>
            <person name="Pukall R."/>
            <person name="Lapidus A."/>
            <person name="Glavina Del Rio T."/>
            <person name="Copeland A."/>
            <person name="Tice H."/>
            <person name="Cheng J.-F."/>
            <person name="Lucas S."/>
            <person name="Chen F."/>
            <person name="Nolan M."/>
            <person name="Bruce D."/>
            <person name="Goodwin L."/>
            <person name="Pitluck S."/>
            <person name="Mavromatis K."/>
            <person name="Ivanova N."/>
            <person name="Ovchinnikova G."/>
            <person name="Pati A."/>
            <person name="Chen A."/>
            <person name="Palaniappan K."/>
            <person name="Land M."/>
            <person name="Hauser L."/>
            <person name="Chang Y.-J."/>
            <person name="Jeffries C.D."/>
            <person name="Chain P."/>
            <person name="Meincke L."/>
            <person name="Sims D."/>
            <person name="Brettin T."/>
            <person name="Detter J.C."/>
            <person name="Rohde M."/>
            <person name="Goeker M."/>
            <person name="Bristow J."/>
            <person name="Eisen J.A."/>
            <person name="Markowitz V."/>
            <person name="Kyrpides N.C."/>
            <person name="Klenk H.-P."/>
            <person name="Hugenholtz P."/>
        </authorList>
    </citation>
    <scope>NUCLEOTIDE SEQUENCE [LARGE SCALE GENOMIC DNA]</scope>
    <source>
        <strain evidence="4">DSM 14684 / CIP 108061 / JCM 11494 / NBRC 100937 / ID131577</strain>
    </source>
</reference>
<dbReference type="InterPro" id="IPR013096">
    <property type="entry name" value="Cupin_2"/>
</dbReference>
<dbReference type="OrthoDB" id="5641106at2"/>
<dbReference type="GO" id="GO:0046872">
    <property type="term" value="F:metal ion binding"/>
    <property type="evidence" value="ECO:0007669"/>
    <property type="project" value="UniProtKB-KW"/>
</dbReference>
<reference evidence="4" key="2">
    <citation type="submission" date="2010-01" db="EMBL/GenBank/DDBJ databases">
        <title>The complete genome of Conexibacter woesei DSM 14684.</title>
        <authorList>
            <consortium name="US DOE Joint Genome Institute (JGI-PGF)"/>
            <person name="Lucas S."/>
            <person name="Copeland A."/>
            <person name="Lapidus A."/>
            <person name="Glavina del Rio T."/>
            <person name="Dalin E."/>
            <person name="Tice H."/>
            <person name="Bruce D."/>
            <person name="Goodwin L."/>
            <person name="Pitluck S."/>
            <person name="Kyrpides N."/>
            <person name="Mavromatis K."/>
            <person name="Ivanova N."/>
            <person name="Mikhailova N."/>
            <person name="Chertkov O."/>
            <person name="Brettin T."/>
            <person name="Detter J.C."/>
            <person name="Han C."/>
            <person name="Larimer F."/>
            <person name="Land M."/>
            <person name="Hauser L."/>
            <person name="Markowitz V."/>
            <person name="Cheng J.-F."/>
            <person name="Hugenholtz P."/>
            <person name="Woyke T."/>
            <person name="Wu D."/>
            <person name="Pukall R."/>
            <person name="Steenblock K."/>
            <person name="Schneider S."/>
            <person name="Klenk H.-P."/>
            <person name="Eisen J.A."/>
        </authorList>
    </citation>
    <scope>NUCLEOTIDE SEQUENCE [LARGE SCALE GENOMIC DNA]</scope>
    <source>
        <strain evidence="4">DSM 14684 / CIP 108061 / JCM 11494 / NBRC 100937 / ID131577</strain>
    </source>
</reference>
<evidence type="ECO:0000313" key="4">
    <source>
        <dbReference type="Proteomes" id="UP000008229"/>
    </source>
</evidence>
<dbReference type="eggNOG" id="COG1917">
    <property type="taxonomic scope" value="Bacteria"/>
</dbReference>
<proteinExistence type="predicted"/>
<dbReference type="STRING" id="469383.Cwoe_3926"/>
<keyword evidence="1" id="KW-0479">Metal-binding</keyword>
<dbReference type="HOGENOM" id="CLU_808439_0_0_11"/>
<dbReference type="Pfam" id="PF07883">
    <property type="entry name" value="Cupin_2"/>
    <property type="match status" value="1"/>
</dbReference>
<sequence>MPDPRNRTHDEIRRRGGVGNLNEGIEIPLHGLATRLIAWPGNGFQTESVHVVTHRPGEESDRYTYATGEEAAVCLHGRGEVWLHDRWVAMAAGDLAFWPQGVAHATRNAPGSERDFVLVTQLTPPPFHLYEPAGFYDRAAGAMRFEVIERARRAANPGSLSTAVELRLREGEEDVRAWNLGVETIRTRGALFNIFRGAAIDSLGVSMLLVLWPGHGPRSSGFNFGPIDPGGPGQRHTHPVSDECVVCWDGDHADFELEGQLVRLHRHDVLLAPCGVEHGGGPTEEQGRIWLGGFASPPRLDLLLKSGLYDGERFATPTWSELDVPGWSSPRG</sequence>
<gene>
    <name evidence="3" type="ordered locus">Cwoe_3926</name>
</gene>
<evidence type="ECO:0000313" key="3">
    <source>
        <dbReference type="EMBL" id="ADB52343.1"/>
    </source>
</evidence>
<dbReference type="InterPro" id="IPR051610">
    <property type="entry name" value="GPI/OXD"/>
</dbReference>
<feature type="domain" description="Cupin type-2" evidence="2">
    <location>
        <begin position="51"/>
        <end position="109"/>
    </location>
</feature>
<protein>
    <submittedName>
        <fullName evidence="3">Cupin 2 conserved barrel domain protein</fullName>
    </submittedName>
</protein>
<dbReference type="KEGG" id="cwo:Cwoe_3926"/>
<keyword evidence="4" id="KW-1185">Reference proteome</keyword>
<accession>D3F3H8</accession>
<dbReference type="CDD" id="cd02208">
    <property type="entry name" value="cupin_RmlC-like"/>
    <property type="match status" value="2"/>
</dbReference>
<organism evidence="3 4">
    <name type="scientific">Conexibacter woesei (strain DSM 14684 / CCUG 47730 / CIP 108061 / JCM 11494 / NBRC 100937 / ID131577)</name>
    <dbReference type="NCBI Taxonomy" id="469383"/>
    <lineage>
        <taxon>Bacteria</taxon>
        <taxon>Bacillati</taxon>
        <taxon>Actinomycetota</taxon>
        <taxon>Thermoleophilia</taxon>
        <taxon>Solirubrobacterales</taxon>
        <taxon>Conexibacteraceae</taxon>
        <taxon>Conexibacter</taxon>
    </lineage>
</organism>
<name>D3F3H8_CONWI</name>
<dbReference type="InterPro" id="IPR014710">
    <property type="entry name" value="RmlC-like_jellyroll"/>
</dbReference>
<evidence type="ECO:0000259" key="2">
    <source>
        <dbReference type="Pfam" id="PF07883"/>
    </source>
</evidence>
<dbReference type="RefSeq" id="WP_012935394.1">
    <property type="nucleotide sequence ID" value="NC_013739.1"/>
</dbReference>
<dbReference type="PANTHER" id="PTHR35848">
    <property type="entry name" value="OXALATE-BINDING PROTEIN"/>
    <property type="match status" value="1"/>
</dbReference>